<name>A0AAD9PFJ0_RIDPI</name>
<dbReference type="EMBL" id="JAODUO010000010">
    <property type="protein sequence ID" value="KAK2193607.1"/>
    <property type="molecule type" value="Genomic_DNA"/>
</dbReference>
<organism evidence="2 3">
    <name type="scientific">Ridgeia piscesae</name>
    <name type="common">Tubeworm</name>
    <dbReference type="NCBI Taxonomy" id="27915"/>
    <lineage>
        <taxon>Eukaryota</taxon>
        <taxon>Metazoa</taxon>
        <taxon>Spiralia</taxon>
        <taxon>Lophotrochozoa</taxon>
        <taxon>Annelida</taxon>
        <taxon>Polychaeta</taxon>
        <taxon>Sedentaria</taxon>
        <taxon>Canalipalpata</taxon>
        <taxon>Sabellida</taxon>
        <taxon>Siboglinidae</taxon>
        <taxon>Ridgeia</taxon>
    </lineage>
</organism>
<accession>A0AAD9PFJ0</accession>
<evidence type="ECO:0000313" key="2">
    <source>
        <dbReference type="EMBL" id="KAK2193607.1"/>
    </source>
</evidence>
<sequence length="147" mass="17114">MFAKRHTLQYRRHYCQVGRFFSRGAVCNVLTLTHPTCKVVCVACRVLLTFLAVGWITTSDAWWFTKEKPIDEYKFADCEGKRYWTFNTICCEGVLHDRILHNDECCGGYAYNREYQLCCDGRPVSKEALEECPENDIDATKFERVTS</sequence>
<comment type="caution">
    <text evidence="2">The sequence shown here is derived from an EMBL/GenBank/DDBJ whole genome shotgun (WGS) entry which is preliminary data.</text>
</comment>
<reference evidence="2" key="1">
    <citation type="journal article" date="2023" name="Mol. Biol. Evol.">
        <title>Third-Generation Sequencing Reveals the Adaptive Role of the Epigenome in Three Deep-Sea Polychaetes.</title>
        <authorList>
            <person name="Perez M."/>
            <person name="Aroh O."/>
            <person name="Sun Y."/>
            <person name="Lan Y."/>
            <person name="Juniper S.K."/>
            <person name="Young C.R."/>
            <person name="Angers B."/>
            <person name="Qian P.Y."/>
        </authorList>
    </citation>
    <scope>NUCLEOTIDE SEQUENCE</scope>
    <source>
        <strain evidence="2">R07B-5</strain>
    </source>
</reference>
<evidence type="ECO:0000259" key="1">
    <source>
        <dbReference type="Pfam" id="PF24748"/>
    </source>
</evidence>
<keyword evidence="3" id="KW-1185">Reference proteome</keyword>
<feature type="domain" description="Galaxin-like repeats" evidence="1">
    <location>
        <begin position="76"/>
        <end position="135"/>
    </location>
</feature>
<protein>
    <recommendedName>
        <fullName evidence="1">Galaxin-like repeats domain-containing protein</fullName>
    </recommendedName>
</protein>
<dbReference type="Pfam" id="PF24748">
    <property type="entry name" value="Galaxin_repeat"/>
    <property type="match status" value="1"/>
</dbReference>
<proteinExistence type="predicted"/>
<gene>
    <name evidence="2" type="ORF">NP493_11g09003</name>
</gene>
<dbReference type="InterPro" id="IPR056601">
    <property type="entry name" value="Galaxin_dom"/>
</dbReference>
<dbReference type="AlphaFoldDB" id="A0AAD9PFJ0"/>
<evidence type="ECO:0000313" key="3">
    <source>
        <dbReference type="Proteomes" id="UP001209878"/>
    </source>
</evidence>
<dbReference type="Proteomes" id="UP001209878">
    <property type="component" value="Unassembled WGS sequence"/>
</dbReference>